<feature type="compositionally biased region" description="Polar residues" evidence="1">
    <location>
        <begin position="35"/>
        <end position="51"/>
    </location>
</feature>
<evidence type="ECO:0000313" key="2">
    <source>
        <dbReference type="EMBL" id="GMH31766.1"/>
    </source>
</evidence>
<dbReference type="EMBL" id="BSYO01000041">
    <property type="protein sequence ID" value="GMH31766.1"/>
    <property type="molecule type" value="Genomic_DNA"/>
</dbReference>
<comment type="caution">
    <text evidence="2">The sequence shown here is derived from an EMBL/GenBank/DDBJ whole genome shotgun (WGS) entry which is preliminary data.</text>
</comment>
<reference evidence="2" key="1">
    <citation type="submission" date="2023-05" db="EMBL/GenBank/DDBJ databases">
        <title>Nepenthes gracilis genome sequencing.</title>
        <authorList>
            <person name="Fukushima K."/>
        </authorList>
    </citation>
    <scope>NUCLEOTIDE SEQUENCE</scope>
    <source>
        <strain evidence="2">SING2019-196</strain>
    </source>
</reference>
<feature type="region of interest" description="Disordered" evidence="1">
    <location>
        <begin position="1"/>
        <end position="87"/>
    </location>
</feature>
<protein>
    <submittedName>
        <fullName evidence="2">Uncharacterized protein</fullName>
    </submittedName>
</protein>
<feature type="compositionally biased region" description="Basic and acidic residues" evidence="1">
    <location>
        <begin position="54"/>
        <end position="69"/>
    </location>
</feature>
<keyword evidence="3" id="KW-1185">Reference proteome</keyword>
<dbReference type="Proteomes" id="UP001279734">
    <property type="component" value="Unassembled WGS sequence"/>
</dbReference>
<evidence type="ECO:0000313" key="3">
    <source>
        <dbReference type="Proteomes" id="UP001279734"/>
    </source>
</evidence>
<name>A0AAD3TM82_NEPGR</name>
<gene>
    <name evidence="2" type="ORF">Nepgr_033610</name>
</gene>
<organism evidence="2 3">
    <name type="scientific">Nepenthes gracilis</name>
    <name type="common">Slender pitcher plant</name>
    <dbReference type="NCBI Taxonomy" id="150966"/>
    <lineage>
        <taxon>Eukaryota</taxon>
        <taxon>Viridiplantae</taxon>
        <taxon>Streptophyta</taxon>
        <taxon>Embryophyta</taxon>
        <taxon>Tracheophyta</taxon>
        <taxon>Spermatophyta</taxon>
        <taxon>Magnoliopsida</taxon>
        <taxon>eudicotyledons</taxon>
        <taxon>Gunneridae</taxon>
        <taxon>Pentapetalae</taxon>
        <taxon>Caryophyllales</taxon>
        <taxon>Nepenthaceae</taxon>
        <taxon>Nepenthes</taxon>
    </lineage>
</organism>
<dbReference type="AlphaFoldDB" id="A0AAD3TM82"/>
<evidence type="ECO:0000256" key="1">
    <source>
        <dbReference type="SAM" id="MobiDB-lite"/>
    </source>
</evidence>
<sequence>MHLDKSNSPRPHWHPARQPTDTYEPATESRLIGTNPPSTSVAARHNSQTHAKPNPRDDVAMLHRQDQHQPRSSLGKVGKKEPAKEKS</sequence>
<accession>A0AAD3TM82</accession>
<proteinExistence type="predicted"/>
<feature type="compositionally biased region" description="Basic and acidic residues" evidence="1">
    <location>
        <begin position="78"/>
        <end position="87"/>
    </location>
</feature>